<organism evidence="9 10">
    <name type="scientific">[Clostridium] hylemonae DSM 15053</name>
    <dbReference type="NCBI Taxonomy" id="553973"/>
    <lineage>
        <taxon>Bacteria</taxon>
        <taxon>Bacillati</taxon>
        <taxon>Bacillota</taxon>
        <taxon>Clostridia</taxon>
        <taxon>Lachnospirales</taxon>
        <taxon>Lachnospiraceae</taxon>
    </lineage>
</organism>
<feature type="transmembrane region" description="Helical" evidence="7">
    <location>
        <begin position="201"/>
        <end position="222"/>
    </location>
</feature>
<reference evidence="9" key="2">
    <citation type="submission" date="2013-06" db="EMBL/GenBank/DDBJ databases">
        <title>Draft genome sequence of Clostridium hylemonae (DSM 15053).</title>
        <authorList>
            <person name="Sudarsanam P."/>
            <person name="Ley R."/>
            <person name="Guruge J."/>
            <person name="Turnbaugh P.J."/>
            <person name="Mahowald M."/>
            <person name="Liep D."/>
            <person name="Gordon J."/>
        </authorList>
    </citation>
    <scope>NUCLEOTIDE SEQUENCE</scope>
    <source>
        <strain evidence="9">DSM 15053</strain>
    </source>
</reference>
<keyword evidence="7" id="KW-0472">Membrane</keyword>
<keyword evidence="6" id="KW-0175">Coiled coil</keyword>
<feature type="domain" description="FtsK" evidence="8">
    <location>
        <begin position="590"/>
        <end position="785"/>
    </location>
</feature>
<evidence type="ECO:0000256" key="1">
    <source>
        <dbReference type="ARBA" id="ARBA00022737"/>
    </source>
</evidence>
<keyword evidence="10" id="KW-1185">Reference proteome</keyword>
<feature type="transmembrane region" description="Helical" evidence="7">
    <location>
        <begin position="175"/>
        <end position="195"/>
    </location>
</feature>
<dbReference type="PANTHER" id="PTHR22683:SF1">
    <property type="entry name" value="TYPE VII SECRETION SYSTEM PROTEIN ESSC"/>
    <property type="match status" value="1"/>
</dbReference>
<dbReference type="GO" id="GO:0003723">
    <property type="term" value="F:RNA binding"/>
    <property type="evidence" value="ECO:0007669"/>
    <property type="project" value="UniProtKB-KW"/>
</dbReference>
<feature type="binding site" evidence="5">
    <location>
        <begin position="611"/>
        <end position="618"/>
    </location>
    <ligand>
        <name>ATP</name>
        <dbReference type="ChEBI" id="CHEBI:30616"/>
    </ligand>
</feature>
<dbReference type="CDD" id="cd01127">
    <property type="entry name" value="TrwB_TraG_TraD_VirD4"/>
    <property type="match status" value="1"/>
</dbReference>
<dbReference type="InterPro" id="IPR023839">
    <property type="entry name" value="Firmicutes_EssC_C"/>
</dbReference>
<keyword evidence="7" id="KW-0812">Transmembrane</keyword>
<dbReference type="PANTHER" id="PTHR22683">
    <property type="entry name" value="SPORULATION PROTEIN RELATED"/>
    <property type="match status" value="1"/>
</dbReference>
<dbReference type="GO" id="GO:0016020">
    <property type="term" value="C:membrane"/>
    <property type="evidence" value="ECO:0007669"/>
    <property type="project" value="UniProtKB-SubCell"/>
</dbReference>
<dbReference type="GO" id="GO:0003677">
    <property type="term" value="F:DNA binding"/>
    <property type="evidence" value="ECO:0007669"/>
    <property type="project" value="InterPro"/>
</dbReference>
<dbReference type="GO" id="GO:0005524">
    <property type="term" value="F:ATP binding"/>
    <property type="evidence" value="ECO:0007669"/>
    <property type="project" value="UniProtKB-UniRule"/>
</dbReference>
<dbReference type="NCBIfam" id="TIGR03928">
    <property type="entry name" value="T7_EssCb_Firm"/>
    <property type="match status" value="1"/>
</dbReference>
<gene>
    <name evidence="9" type="primary">essC</name>
    <name evidence="9" type="ORF">CLOHYLEM_07646</name>
</gene>
<dbReference type="eggNOG" id="COG1674">
    <property type="taxonomic scope" value="Bacteria"/>
</dbReference>
<evidence type="ECO:0000256" key="6">
    <source>
        <dbReference type="SAM" id="Coils"/>
    </source>
</evidence>
<evidence type="ECO:0000259" key="8">
    <source>
        <dbReference type="PROSITE" id="PS50901"/>
    </source>
</evidence>
<evidence type="ECO:0000256" key="4">
    <source>
        <dbReference type="PROSITE-ProRule" id="PRU00182"/>
    </source>
</evidence>
<dbReference type="PROSITE" id="PS50889">
    <property type="entry name" value="S4"/>
    <property type="match status" value="1"/>
</dbReference>
<dbReference type="RefSeq" id="WP_006444993.1">
    <property type="nucleotide sequence ID" value="NZ_CP036524.1"/>
</dbReference>
<evidence type="ECO:0000313" key="10">
    <source>
        <dbReference type="Proteomes" id="UP000004893"/>
    </source>
</evidence>
<feature type="binding site" evidence="5">
    <location>
        <begin position="949"/>
        <end position="956"/>
    </location>
    <ligand>
        <name>ATP</name>
        <dbReference type="ChEBI" id="CHEBI:30616"/>
    </ligand>
</feature>
<keyword evidence="1" id="KW-0677">Repeat</keyword>
<dbReference type="STRING" id="553973.CLOHYLEM_07646"/>
<comment type="caution">
    <text evidence="9">The sequence shown here is derived from an EMBL/GenBank/DDBJ whole genome shotgun (WGS) entry which is preliminary data.</text>
</comment>
<name>C0C6A9_9FIRM</name>
<feature type="domain" description="FtsK" evidence="8">
    <location>
        <begin position="931"/>
        <end position="1116"/>
    </location>
</feature>
<dbReference type="InterPro" id="IPR050206">
    <property type="entry name" value="FtsK/SpoIIIE/SftA"/>
</dbReference>
<keyword evidence="4" id="KW-0694">RNA-binding</keyword>
<dbReference type="Proteomes" id="UP000004893">
    <property type="component" value="Unassembled WGS sequence"/>
</dbReference>
<dbReference type="PROSITE" id="PS50901">
    <property type="entry name" value="FTSK"/>
    <property type="match status" value="2"/>
</dbReference>
<dbReference type="OrthoDB" id="9807790at2"/>
<dbReference type="InterPro" id="IPR027417">
    <property type="entry name" value="P-loop_NTPase"/>
</dbReference>
<dbReference type="InterPro" id="IPR002543">
    <property type="entry name" value="FtsK_dom"/>
</dbReference>
<keyword evidence="7" id="KW-1133">Transmembrane helix</keyword>
<dbReference type="SUPFAM" id="SSF52540">
    <property type="entry name" value="P-loop containing nucleoside triphosphate hydrolases"/>
    <property type="match status" value="3"/>
</dbReference>
<evidence type="ECO:0000313" key="9">
    <source>
        <dbReference type="EMBL" id="EEG72244.1"/>
    </source>
</evidence>
<dbReference type="Pfam" id="PF01580">
    <property type="entry name" value="FtsK_SpoIIIE"/>
    <property type="match status" value="2"/>
</dbReference>
<keyword evidence="3 5" id="KW-0067">ATP-binding</keyword>
<evidence type="ECO:0000256" key="2">
    <source>
        <dbReference type="ARBA" id="ARBA00022741"/>
    </source>
</evidence>
<proteinExistence type="predicted"/>
<sequence length="1427" mass="162408">MNYNLVEKDDWYEEYPQGGQYEKVKQEGQVISLKNEKQVFARETCLYIGRCGNIVIDKCRLELCIEGREVHVIGDLEKEKIYHNRKRVRDNSFLLEEGDVLLIRHTKVILFERKIAVIGDNKAYTSSLPELQEPEVPFDGFPYYKRSPRIIRRIASEEAEIQAPPQKAGVSRSNLLQTLLPPLGMMAVTVGIGLLMGRGMFLLMSVGGTGMTVIVAVIRFISDRKERKETDKKRRKLYEQYLLRKRKEIYELYRQEEEAYRYNFPPVIEIQKMVRQYSSRIYERSSSDEDFLTITVGRQIKKPAFKLRTKDNELAMNKDELDKEASRIAALYDWIEKECVVDLKKAHLGLVGTKAAIHEQLKIYISQLAAFQSYHDLQIVVVYDGRYEEEFSWMHWLPHNKIQSLNVQGLIHSERVRDQILNSMNQILKERQVKLDESKKESRFIPHFLFIIDEPKLIIDHSIMEYLQGEGKNLGFSIIYTSYLQANLPENIGTVLLLEQSGTGRLLLEEKELKDDKLTLQRLEGCDLEAMARDLGVLKHIQGVTSHLPDSITFFQMYHVRRPEELDIRSRWQEGGAHKSLAVPLGVRAEDDIVYLNLHEKAHGPHGLIAGTTGSGKSEVIQSYILSLAVNFHPYEVGFLIIDYKGGGMANLFRDLPHLLGTITNLDGTESLRAMSSIRAELKRRQRIFKDNGVNSINAYSSLFKEGKVKEPLPHLFLISDEFAELKKAQPEFMKELVSVAAIGRSLGVHLILATQKPSGVVDDQIWANSRFKLALKVQNEADSKEIIKTPDAAGITQAGRAYLQVGSNEIYELFQSAWSGADYIEEQEEEITMDDRVYLMNELGQGVLVNRDLSGTRAEKKAKETQLDVTVRHIREVYEGEIHTEVKKPWLPSLGKKLLSPLAAAEGRHEREEGSIVIPIGLMDVPKEQRQTVYELNLPEDGNIMYIASSGYGKSVFLTTAGLSLAMSYRVRELNLYILDFGNNALISLRNLPHTSEYISIEDTERYDKFKELMSEEVRYRKRRLSSVMAPNFQVYNEMSEEKMRAVVVLADNFDAVKELGFDEEEYFTRLTRDGAGVGIYFIITASRINAVRAATCNNFKNKLAGYNFESGEVTNVVGRCKYKLPEIRGRAFVKREDDVNMIQIYTMAVFEKAAEYTSNIRKLVKSIREMYPGEEAEHIPVLPEEFSADMMCAYEKEEADLYLGLEKKKVILSGFSRLCSPFFILGEGGKGKTNALKILIEQAAGTGEVVLFDAADMGLFGYAARKDVRYVKGLEAFIAYMDELEQEVKSREKQQRESLESTPGIAPWETLREMPPYYIFIDDLDNFPAYETDSIPEIAAMFRRACNAGITMIITGHTGKLKGTDELTRFVKSVADGLMVSSQGFLGIMPVPAGADHVAFTEGLLFHNGTYKELLLPRAVERTDC</sequence>
<evidence type="ECO:0000256" key="7">
    <source>
        <dbReference type="SAM" id="Phobius"/>
    </source>
</evidence>
<dbReference type="HOGENOM" id="CLU_003134_2_1_9"/>
<evidence type="ECO:0000256" key="5">
    <source>
        <dbReference type="PROSITE-ProRule" id="PRU00289"/>
    </source>
</evidence>
<keyword evidence="2 5" id="KW-0547">Nucleotide-binding</keyword>
<evidence type="ECO:0000256" key="3">
    <source>
        <dbReference type="ARBA" id="ARBA00022840"/>
    </source>
</evidence>
<reference evidence="9" key="1">
    <citation type="submission" date="2009-02" db="EMBL/GenBank/DDBJ databases">
        <authorList>
            <person name="Fulton L."/>
            <person name="Clifton S."/>
            <person name="Fulton B."/>
            <person name="Xu J."/>
            <person name="Minx P."/>
            <person name="Pepin K.H."/>
            <person name="Johnson M."/>
            <person name="Bhonagiri V."/>
            <person name="Nash W.E."/>
            <person name="Mardis E.R."/>
            <person name="Wilson R.K."/>
        </authorList>
    </citation>
    <scope>NUCLEOTIDE SEQUENCE [LARGE SCALE GENOMIC DNA]</scope>
    <source>
        <strain evidence="9">DSM 15053</strain>
    </source>
</reference>
<dbReference type="EMBL" id="ABYI02000042">
    <property type="protein sequence ID" value="EEG72244.1"/>
    <property type="molecule type" value="Genomic_DNA"/>
</dbReference>
<protein>
    <submittedName>
        <fullName evidence="9">Type VII secretion protein EssC</fullName>
    </submittedName>
</protein>
<feature type="coiled-coil region" evidence="6">
    <location>
        <begin position="1276"/>
        <end position="1303"/>
    </location>
</feature>
<dbReference type="Gene3D" id="3.40.50.300">
    <property type="entry name" value="P-loop containing nucleotide triphosphate hydrolases"/>
    <property type="match status" value="3"/>
</dbReference>
<accession>C0C6A9</accession>